<name>A0A382EUM5_9ZZZZ</name>
<dbReference type="EMBL" id="UINC01046187">
    <property type="protein sequence ID" value="SVB53874.1"/>
    <property type="molecule type" value="Genomic_DNA"/>
</dbReference>
<accession>A0A382EUM5</accession>
<evidence type="ECO:0008006" key="2">
    <source>
        <dbReference type="Google" id="ProtNLM"/>
    </source>
</evidence>
<feature type="non-terminal residue" evidence="1">
    <location>
        <position position="1"/>
    </location>
</feature>
<gene>
    <name evidence="1" type="ORF">METZ01_LOCUS206728</name>
</gene>
<reference evidence="1" key="1">
    <citation type="submission" date="2018-05" db="EMBL/GenBank/DDBJ databases">
        <authorList>
            <person name="Lanie J.A."/>
            <person name="Ng W.-L."/>
            <person name="Kazmierczak K.M."/>
            <person name="Andrzejewski T.M."/>
            <person name="Davidsen T.M."/>
            <person name="Wayne K.J."/>
            <person name="Tettelin H."/>
            <person name="Glass J.I."/>
            <person name="Rusch D."/>
            <person name="Podicherti R."/>
            <person name="Tsui H.-C.T."/>
            <person name="Winkler M.E."/>
        </authorList>
    </citation>
    <scope>NUCLEOTIDE SEQUENCE</scope>
</reference>
<protein>
    <recommendedName>
        <fullName evidence="2">Phospholipase D-like domain-containing protein</fullName>
    </recommendedName>
</protein>
<dbReference type="AlphaFoldDB" id="A0A382EUM5"/>
<feature type="non-terminal residue" evidence="1">
    <location>
        <position position="204"/>
    </location>
</feature>
<evidence type="ECO:0000313" key="1">
    <source>
        <dbReference type="EMBL" id="SVB53874.1"/>
    </source>
</evidence>
<organism evidence="1">
    <name type="scientific">marine metagenome</name>
    <dbReference type="NCBI Taxonomy" id="408172"/>
    <lineage>
        <taxon>unclassified sequences</taxon>
        <taxon>metagenomes</taxon>
        <taxon>ecological metagenomes</taxon>
    </lineage>
</organism>
<sequence length="204" mass="23344">VTRDLPSAIEWEPEYNSHTHNLVKDFYIPILSNTIIANRCIGYFFSSALAVASVGYEKFCEHPDAKMRLIVGLQFTKDDHDRILYSEDPEKIEEGIRDIIESELTKDMPDFEKSRLAGLSWMLANGKMEIKFGVMLDRETKKPLHWEEGKWHHKITTFTDASENSVSISGSINESEAAWTRNGDSFGADLTWEGGWTKLKVDLR</sequence>
<proteinExistence type="predicted"/>